<gene>
    <name evidence="1" type="ORF">LBBP_03435</name>
</gene>
<organism evidence="1">
    <name type="scientific">Leptospira borgpetersenii serovar Ballum</name>
    <dbReference type="NCBI Taxonomy" id="280505"/>
    <lineage>
        <taxon>Bacteria</taxon>
        <taxon>Pseudomonadati</taxon>
        <taxon>Spirochaetota</taxon>
        <taxon>Spirochaetia</taxon>
        <taxon>Leptospirales</taxon>
        <taxon>Leptospiraceae</taxon>
        <taxon>Leptospira</taxon>
    </lineage>
</organism>
<proteinExistence type="predicted"/>
<dbReference type="AlphaFoldDB" id="A0A0S2IVI6"/>
<reference evidence="1 2" key="1">
    <citation type="journal article" date="2015" name="PLoS Negl. Trop. Dis.">
        <title>Distribution of Plasmids in Distinct Leptospira Pathogenic Species.</title>
        <authorList>
            <person name="Wang Y."/>
            <person name="Zhuang X."/>
            <person name="Zhong Y."/>
            <person name="Zhang C."/>
            <person name="Zhang Y."/>
            <person name="Zeng L."/>
            <person name="Zhu Y."/>
            <person name="He P."/>
            <person name="Dong K."/>
            <person name="Pal U."/>
            <person name="Guo X."/>
            <person name="Qin J."/>
        </authorList>
    </citation>
    <scope>NUCLEOTIDE SEQUENCE [LARGE SCALE GENOMIC DNA]</scope>
    <source>
        <strain evidence="1 2">56604</strain>
    </source>
</reference>
<accession>A0A0S2IVI6</accession>
<dbReference type="PATRIC" id="fig|280505.15.peg.3349"/>
<protein>
    <submittedName>
        <fullName evidence="1">Uncharacterized protein</fullName>
    </submittedName>
</protein>
<name>A0A0S2IVI6_LEPBO</name>
<sequence length="51" mass="6207">MLPFRSRYNLSQKYLRVIGIGVLSKDKVFLRCLLIFFLEKRRLYSNHLKEC</sequence>
<evidence type="ECO:0000313" key="1">
    <source>
        <dbReference type="EMBL" id="ALO27627.1"/>
    </source>
</evidence>
<evidence type="ECO:0000313" key="2">
    <source>
        <dbReference type="Proteomes" id="UP000058857"/>
    </source>
</evidence>
<dbReference type="Proteomes" id="UP000058857">
    <property type="component" value="Chromosome 1"/>
</dbReference>
<dbReference type="EMBL" id="CP012029">
    <property type="protein sequence ID" value="ALO27627.1"/>
    <property type="molecule type" value="Genomic_DNA"/>
</dbReference>